<sequence>MLEDHATTKDMMETEIKISSLPLALKLQCSESKKDFLDWVDKNWRDIEAHSGWIDKHYTQCEDFIIHPELKDFEGYRSLYPSAVNGRWEDVLDVCHKEMFLTTVPITNSLDTVFHLAISDDQTDIFEKLLQLLPQESLGIASALRRKNKKGNNLLHIAASVGSVTMCSLIIRISKSMINTYNNEGESPLFVAALNGHKDAFLYLHSECGPKEHYCIRRNGDTILHCAIAEEHYELSYIILRLYRDLVDFTNNKRISPLHLLANKPSAFKSGSDLQWYEEIIYHCEYTVKILRLIEHLK</sequence>
<dbReference type="InterPro" id="IPR036770">
    <property type="entry name" value="Ankyrin_rpt-contain_sf"/>
</dbReference>
<organism evidence="1 2">
    <name type="scientific">Castanea mollissima</name>
    <name type="common">Chinese chestnut</name>
    <dbReference type="NCBI Taxonomy" id="60419"/>
    <lineage>
        <taxon>Eukaryota</taxon>
        <taxon>Viridiplantae</taxon>
        <taxon>Streptophyta</taxon>
        <taxon>Embryophyta</taxon>
        <taxon>Tracheophyta</taxon>
        <taxon>Spermatophyta</taxon>
        <taxon>Magnoliopsida</taxon>
        <taxon>eudicotyledons</taxon>
        <taxon>Gunneridae</taxon>
        <taxon>Pentapetalae</taxon>
        <taxon>rosids</taxon>
        <taxon>fabids</taxon>
        <taxon>Fagales</taxon>
        <taxon>Fagaceae</taxon>
        <taxon>Castanea</taxon>
    </lineage>
</organism>
<comment type="caution">
    <text evidence="1">The sequence shown here is derived from an EMBL/GenBank/DDBJ whole genome shotgun (WGS) entry which is preliminary data.</text>
</comment>
<protein>
    <submittedName>
        <fullName evidence="1">Uncharacterized protein</fullName>
    </submittedName>
</protein>
<evidence type="ECO:0000313" key="1">
    <source>
        <dbReference type="EMBL" id="KAF3965585.1"/>
    </source>
</evidence>
<dbReference type="Pfam" id="PF12796">
    <property type="entry name" value="Ank_2"/>
    <property type="match status" value="1"/>
</dbReference>
<dbReference type="EMBL" id="JRKL02001168">
    <property type="protein sequence ID" value="KAF3965585.1"/>
    <property type="molecule type" value="Genomic_DNA"/>
</dbReference>
<accession>A0A8J4RFS0</accession>
<keyword evidence="2" id="KW-1185">Reference proteome</keyword>
<dbReference type="InterPro" id="IPR002110">
    <property type="entry name" value="Ankyrin_rpt"/>
</dbReference>
<dbReference type="Proteomes" id="UP000737018">
    <property type="component" value="Unassembled WGS sequence"/>
</dbReference>
<gene>
    <name evidence="1" type="ORF">CMV_010242</name>
</gene>
<evidence type="ECO:0000313" key="2">
    <source>
        <dbReference type="Proteomes" id="UP000737018"/>
    </source>
</evidence>
<dbReference type="PANTHER" id="PTHR24121">
    <property type="entry name" value="NO MECHANORECEPTOR POTENTIAL C, ISOFORM D-RELATED"/>
    <property type="match status" value="1"/>
</dbReference>
<dbReference type="AlphaFoldDB" id="A0A8J4RFS0"/>
<dbReference type="SMART" id="SM00248">
    <property type="entry name" value="ANK"/>
    <property type="match status" value="4"/>
</dbReference>
<name>A0A8J4RFS0_9ROSI</name>
<reference evidence="1" key="1">
    <citation type="submission" date="2020-03" db="EMBL/GenBank/DDBJ databases">
        <title>Castanea mollissima Vanexum genome sequencing.</title>
        <authorList>
            <person name="Staton M."/>
        </authorList>
    </citation>
    <scope>NUCLEOTIDE SEQUENCE</scope>
    <source>
        <tissue evidence="1">Leaf</tissue>
    </source>
</reference>
<dbReference type="SUPFAM" id="SSF48403">
    <property type="entry name" value="Ankyrin repeat"/>
    <property type="match status" value="1"/>
</dbReference>
<dbReference type="PANTHER" id="PTHR24121:SF15">
    <property type="entry name" value="ANKYRIN REPEAT PROTEIN"/>
    <property type="match status" value="1"/>
</dbReference>
<proteinExistence type="predicted"/>
<dbReference type="OrthoDB" id="1930691at2759"/>
<dbReference type="Gene3D" id="1.25.40.20">
    <property type="entry name" value="Ankyrin repeat-containing domain"/>
    <property type="match status" value="1"/>
</dbReference>